<reference evidence="7" key="1">
    <citation type="submission" date="2023-07" db="EMBL/GenBank/DDBJ databases">
        <title>Chromosome-level Genome Assembly of Striped Snakehead (Channa striata).</title>
        <authorList>
            <person name="Liu H."/>
        </authorList>
    </citation>
    <scope>NUCLEOTIDE SEQUENCE</scope>
    <source>
        <strain evidence="7">Gz</strain>
        <tissue evidence="7">Muscle</tissue>
    </source>
</reference>
<accession>A0AA88LNP8</accession>
<dbReference type="PRINTS" id="PR00686">
    <property type="entry name" value="TIFACTORIID"/>
</dbReference>
<evidence type="ECO:0000256" key="4">
    <source>
        <dbReference type="ARBA" id="ARBA00023125"/>
    </source>
</evidence>
<evidence type="ECO:0000256" key="5">
    <source>
        <dbReference type="ARBA" id="ARBA00023163"/>
    </source>
</evidence>
<evidence type="ECO:0000256" key="3">
    <source>
        <dbReference type="ARBA" id="ARBA00023015"/>
    </source>
</evidence>
<evidence type="ECO:0000256" key="6">
    <source>
        <dbReference type="ARBA" id="ARBA00023242"/>
    </source>
</evidence>
<dbReference type="InterPro" id="IPR012295">
    <property type="entry name" value="TBP_dom_sf"/>
</dbReference>
<dbReference type="GO" id="GO:0005634">
    <property type="term" value="C:nucleus"/>
    <property type="evidence" value="ECO:0007669"/>
    <property type="project" value="UniProtKB-SubCell"/>
</dbReference>
<comment type="caution">
    <text evidence="7">The sequence shown here is derived from an EMBL/GenBank/DDBJ whole genome shotgun (WGS) entry which is preliminary data.</text>
</comment>
<comment type="similarity">
    <text evidence="2">Belongs to the TBP family.</text>
</comment>
<dbReference type="InterPro" id="IPR000814">
    <property type="entry name" value="TBP"/>
</dbReference>
<proteinExistence type="inferred from homology"/>
<gene>
    <name evidence="7" type="ORF">Q5P01_023119</name>
</gene>
<keyword evidence="3" id="KW-0805">Transcription regulation</keyword>
<dbReference type="SUPFAM" id="SSF55945">
    <property type="entry name" value="TATA-box binding protein-like"/>
    <property type="match status" value="2"/>
</dbReference>
<keyword evidence="4" id="KW-0238">DNA-binding</keyword>
<evidence type="ECO:0000256" key="1">
    <source>
        <dbReference type="ARBA" id="ARBA00004123"/>
    </source>
</evidence>
<dbReference type="Proteomes" id="UP001187415">
    <property type="component" value="Unassembled WGS sequence"/>
</dbReference>
<comment type="subcellular location">
    <subcellularLocation>
        <location evidence="1">Nucleus</location>
    </subcellularLocation>
</comment>
<dbReference type="Gene3D" id="3.30.310.10">
    <property type="entry name" value="TATA-Binding Protein"/>
    <property type="match status" value="2"/>
</dbReference>
<dbReference type="PANTHER" id="PTHR10126">
    <property type="entry name" value="TATA-BOX BINDING PROTEIN"/>
    <property type="match status" value="1"/>
</dbReference>
<dbReference type="GO" id="GO:0006352">
    <property type="term" value="P:DNA-templated transcription initiation"/>
    <property type="evidence" value="ECO:0007669"/>
    <property type="project" value="InterPro"/>
</dbReference>
<keyword evidence="8" id="KW-1185">Reference proteome</keyword>
<name>A0AA88LNP8_CHASR</name>
<evidence type="ECO:0000256" key="2">
    <source>
        <dbReference type="ARBA" id="ARBA00005560"/>
    </source>
</evidence>
<dbReference type="EMBL" id="JAUPFM010000019">
    <property type="protein sequence ID" value="KAK2820160.1"/>
    <property type="molecule type" value="Genomic_DNA"/>
</dbReference>
<dbReference type="Pfam" id="PF00352">
    <property type="entry name" value="TBP"/>
    <property type="match status" value="2"/>
</dbReference>
<organism evidence="7 8">
    <name type="scientific">Channa striata</name>
    <name type="common">Snakehead murrel</name>
    <name type="synonym">Ophicephalus striatus</name>
    <dbReference type="NCBI Taxonomy" id="64152"/>
    <lineage>
        <taxon>Eukaryota</taxon>
        <taxon>Metazoa</taxon>
        <taxon>Chordata</taxon>
        <taxon>Craniata</taxon>
        <taxon>Vertebrata</taxon>
        <taxon>Euteleostomi</taxon>
        <taxon>Actinopterygii</taxon>
        <taxon>Neopterygii</taxon>
        <taxon>Teleostei</taxon>
        <taxon>Neoteleostei</taxon>
        <taxon>Acanthomorphata</taxon>
        <taxon>Anabantaria</taxon>
        <taxon>Anabantiformes</taxon>
        <taxon>Channoidei</taxon>
        <taxon>Channidae</taxon>
        <taxon>Channa</taxon>
    </lineage>
</organism>
<evidence type="ECO:0000313" key="8">
    <source>
        <dbReference type="Proteomes" id="UP001187415"/>
    </source>
</evidence>
<evidence type="ECO:0000313" key="7">
    <source>
        <dbReference type="EMBL" id="KAK2820160.1"/>
    </source>
</evidence>
<sequence>MNSQNSSAAAKFLPGSCELEQMDASFCPAVPEVPVPQLMELPEPSPRIHNVICTARLGCRLDLNIIARNAWNIEYDPKVHKVLIMRIRKPRSTAMIYASGNVMCTGAKSEQQSRVAIRRYARIVQNLGFPVSVLNFKIKNIVATCNTFPVNFERLLLAHPQQCSYEPELFPGLFYKVTPGITVTIFTSGKMSLSGAKTEADVHRVFHSVSSIVSSFRR</sequence>
<protein>
    <submittedName>
        <fullName evidence="7">Uncharacterized protein</fullName>
    </submittedName>
</protein>
<dbReference type="GO" id="GO:0003677">
    <property type="term" value="F:DNA binding"/>
    <property type="evidence" value="ECO:0007669"/>
    <property type="project" value="UniProtKB-KW"/>
</dbReference>
<keyword evidence="5" id="KW-0804">Transcription</keyword>
<dbReference type="AlphaFoldDB" id="A0AA88LNP8"/>
<keyword evidence="6" id="KW-0539">Nucleus</keyword>
<dbReference type="FunFam" id="3.30.310.10:FF:000005">
    <property type="entry name" value="TATA box-binding protein-like 1"/>
    <property type="match status" value="1"/>
</dbReference>